<sequence length="174" mass="18779">MSGGCPLLRRFVHLGRPSTTTMPSLPESATAIVIFPTNEHILFGAWPPSGSNCSSGRTKERRMGSAAAADYGSCDMGGAPAAVVHINTLPTRQSQHVGDYQPVDSQLHRRRSATFLFFVRAAFAMTIFFFGAHGHCSCTCLFHRSDMGCLYFGARLPALIFAVSRPLSTHASAE</sequence>
<reference evidence="1 2" key="1">
    <citation type="submission" date="2016-07" db="EMBL/GenBank/DDBJ databases">
        <title>Pervasive Adenine N6-methylation of Active Genes in Fungi.</title>
        <authorList>
            <consortium name="DOE Joint Genome Institute"/>
            <person name="Mondo S.J."/>
            <person name="Dannebaum R.O."/>
            <person name="Kuo R.C."/>
            <person name="Labutti K."/>
            <person name="Haridas S."/>
            <person name="Kuo A."/>
            <person name="Salamov A."/>
            <person name="Ahrendt S.R."/>
            <person name="Lipzen A."/>
            <person name="Sullivan W."/>
            <person name="Andreopoulos W.B."/>
            <person name="Clum A."/>
            <person name="Lindquist E."/>
            <person name="Daum C."/>
            <person name="Ramamoorthy G.K."/>
            <person name="Gryganskyi A."/>
            <person name="Culley D."/>
            <person name="Magnuson J.K."/>
            <person name="James T.Y."/>
            <person name="O'Malley M.A."/>
            <person name="Stajich J.E."/>
            <person name="Spatafora J.W."/>
            <person name="Visel A."/>
            <person name="Grigoriev I.V."/>
        </authorList>
    </citation>
    <scope>NUCLEOTIDE SEQUENCE [LARGE SCALE GENOMIC DNA]</scope>
    <source>
        <strain evidence="1 2">ATCC 12442</strain>
    </source>
</reference>
<evidence type="ECO:0000313" key="2">
    <source>
        <dbReference type="Proteomes" id="UP000193922"/>
    </source>
</evidence>
<gene>
    <name evidence="1" type="ORF">DL89DRAFT_139847</name>
</gene>
<proteinExistence type="predicted"/>
<comment type="caution">
    <text evidence="1">The sequence shown here is derived from an EMBL/GenBank/DDBJ whole genome shotgun (WGS) entry which is preliminary data.</text>
</comment>
<organism evidence="1 2">
    <name type="scientific">Linderina pennispora</name>
    <dbReference type="NCBI Taxonomy" id="61395"/>
    <lineage>
        <taxon>Eukaryota</taxon>
        <taxon>Fungi</taxon>
        <taxon>Fungi incertae sedis</taxon>
        <taxon>Zoopagomycota</taxon>
        <taxon>Kickxellomycotina</taxon>
        <taxon>Kickxellomycetes</taxon>
        <taxon>Kickxellales</taxon>
        <taxon>Kickxellaceae</taxon>
        <taxon>Linderina</taxon>
    </lineage>
</organism>
<dbReference type="EMBL" id="MCFD01000005">
    <property type="protein sequence ID" value="ORX70761.1"/>
    <property type="molecule type" value="Genomic_DNA"/>
</dbReference>
<accession>A0A1Y1WB54</accession>
<dbReference type="Proteomes" id="UP000193922">
    <property type="component" value="Unassembled WGS sequence"/>
</dbReference>
<dbReference type="AlphaFoldDB" id="A0A1Y1WB54"/>
<evidence type="ECO:0000313" key="1">
    <source>
        <dbReference type="EMBL" id="ORX70761.1"/>
    </source>
</evidence>
<keyword evidence="2" id="KW-1185">Reference proteome</keyword>
<name>A0A1Y1WB54_9FUNG</name>
<dbReference type="GeneID" id="63800071"/>
<protein>
    <submittedName>
        <fullName evidence="1">Uncharacterized protein</fullName>
    </submittedName>
</protein>
<dbReference type="RefSeq" id="XP_040744340.1">
    <property type="nucleotide sequence ID" value="XM_040883423.1"/>
</dbReference>